<evidence type="ECO:0000313" key="4">
    <source>
        <dbReference type="Proteomes" id="UP001595848"/>
    </source>
</evidence>
<protein>
    <submittedName>
        <fullName evidence="3">Bug family tripartite tricarboxylate transporter substrate binding protein</fullName>
    </submittedName>
</protein>
<reference evidence="4" key="1">
    <citation type="journal article" date="2019" name="Int. J. Syst. Evol. Microbiol.">
        <title>The Global Catalogue of Microorganisms (GCM) 10K type strain sequencing project: providing services to taxonomists for standard genome sequencing and annotation.</title>
        <authorList>
            <consortium name="The Broad Institute Genomics Platform"/>
            <consortium name="The Broad Institute Genome Sequencing Center for Infectious Disease"/>
            <person name="Wu L."/>
            <person name="Ma J."/>
        </authorList>
    </citation>
    <scope>NUCLEOTIDE SEQUENCE [LARGE SCALE GENOMIC DNA]</scope>
    <source>
        <strain evidence="4">LMG 24813</strain>
    </source>
</reference>
<dbReference type="CDD" id="cd07012">
    <property type="entry name" value="PBP2_Bug_TTT"/>
    <property type="match status" value="1"/>
</dbReference>
<dbReference type="PIRSF" id="PIRSF017082">
    <property type="entry name" value="YflP"/>
    <property type="match status" value="1"/>
</dbReference>
<proteinExistence type="inferred from homology"/>
<keyword evidence="2" id="KW-0732">Signal</keyword>
<dbReference type="EMBL" id="JBHSBV010000001">
    <property type="protein sequence ID" value="MFC4199787.1"/>
    <property type="molecule type" value="Genomic_DNA"/>
</dbReference>
<dbReference type="RefSeq" id="WP_217962540.1">
    <property type="nucleotide sequence ID" value="NZ_JAHTBN010000001.1"/>
</dbReference>
<name>A0ABV8NU58_9BURK</name>
<keyword evidence="4" id="KW-1185">Reference proteome</keyword>
<gene>
    <name evidence="3" type="ORF">ACFOY1_02370</name>
</gene>
<comment type="caution">
    <text evidence="3">The sequence shown here is derived from an EMBL/GenBank/DDBJ whole genome shotgun (WGS) entry which is preliminary data.</text>
</comment>
<evidence type="ECO:0000256" key="1">
    <source>
        <dbReference type="ARBA" id="ARBA00006987"/>
    </source>
</evidence>
<organism evidence="3 4">
    <name type="scientific">Candidimonas humi</name>
    <dbReference type="NCBI Taxonomy" id="683355"/>
    <lineage>
        <taxon>Bacteria</taxon>
        <taxon>Pseudomonadati</taxon>
        <taxon>Pseudomonadota</taxon>
        <taxon>Betaproteobacteria</taxon>
        <taxon>Burkholderiales</taxon>
        <taxon>Alcaligenaceae</taxon>
        <taxon>Candidimonas</taxon>
    </lineage>
</organism>
<dbReference type="PANTHER" id="PTHR42928:SF5">
    <property type="entry name" value="BLR1237 PROTEIN"/>
    <property type="match status" value="1"/>
</dbReference>
<feature type="chain" id="PRO_5046320458" evidence="2">
    <location>
        <begin position="26"/>
        <end position="324"/>
    </location>
</feature>
<evidence type="ECO:0000313" key="3">
    <source>
        <dbReference type="EMBL" id="MFC4199787.1"/>
    </source>
</evidence>
<dbReference type="Pfam" id="PF03401">
    <property type="entry name" value="TctC"/>
    <property type="match status" value="1"/>
</dbReference>
<accession>A0ABV8NU58</accession>
<sequence length="324" mass="34133">MKTWLKTLAAAAALTIGAAPHTAAARPYPDRPIRLVVTLTAGSPPDIIARIVAQKLGKLWNAPVIVENKPGATGAIGMAEVARAKPDGYTVGLMYMTHTVLPSLMGKLTYDTAKDLAPIGQAVWAYNVLCVPANSPYHTLKDIVAAARAHPDSLTFGSGGTGSPSHLIAEIVRQKLGLSLRHIPYRGPSEALSGLLGGQVDMMFVTTSVAAENIKDGKIRALAVTGPKRLAAMPQVPTLAELGLQGVELREWEGFVAPSGTDPAIIAKWNRGLAQVLAMPDVRQKFAVLGLDPQASTAQAFGALIESSLERWPVVVREAHITAG</sequence>
<dbReference type="Proteomes" id="UP001595848">
    <property type="component" value="Unassembled WGS sequence"/>
</dbReference>
<feature type="signal peptide" evidence="2">
    <location>
        <begin position="1"/>
        <end position="25"/>
    </location>
</feature>
<dbReference type="InterPro" id="IPR005064">
    <property type="entry name" value="BUG"/>
</dbReference>
<comment type="similarity">
    <text evidence="1">Belongs to the UPF0065 (bug) family.</text>
</comment>
<dbReference type="PANTHER" id="PTHR42928">
    <property type="entry name" value="TRICARBOXYLATE-BINDING PROTEIN"/>
    <property type="match status" value="1"/>
</dbReference>
<evidence type="ECO:0000256" key="2">
    <source>
        <dbReference type="SAM" id="SignalP"/>
    </source>
</evidence>